<dbReference type="InterPro" id="IPR013087">
    <property type="entry name" value="Znf_C2H2_type"/>
</dbReference>
<evidence type="ECO:0000256" key="4">
    <source>
        <dbReference type="ARBA" id="ARBA00022771"/>
    </source>
</evidence>
<dbReference type="PROSITE" id="PS00028">
    <property type="entry name" value="ZINC_FINGER_C2H2_1"/>
    <property type="match status" value="1"/>
</dbReference>
<feature type="domain" description="C2H2-type" evidence="9">
    <location>
        <begin position="14"/>
        <end position="41"/>
    </location>
</feature>
<dbReference type="Gene3D" id="3.30.160.60">
    <property type="entry name" value="Classic Zinc Finger"/>
    <property type="match status" value="1"/>
</dbReference>
<dbReference type="SUPFAM" id="SSF57667">
    <property type="entry name" value="beta-beta-alpha zinc fingers"/>
    <property type="match status" value="1"/>
</dbReference>
<protein>
    <submittedName>
        <fullName evidence="10">Zinc finger protein</fullName>
    </submittedName>
</protein>
<keyword evidence="7" id="KW-0539">Nucleus</keyword>
<dbReference type="PANTHER" id="PTHR24390:SF159">
    <property type="entry name" value="GROWTH FACTOR INDEPENDENT 1 TRANSCRIPTIONAL REPRESSOR"/>
    <property type="match status" value="1"/>
</dbReference>
<dbReference type="GO" id="GO:0008270">
    <property type="term" value="F:zinc ion binding"/>
    <property type="evidence" value="ECO:0007669"/>
    <property type="project" value="UniProtKB-KW"/>
</dbReference>
<dbReference type="SMART" id="SM00355">
    <property type="entry name" value="ZnF_C2H2"/>
    <property type="match status" value="1"/>
</dbReference>
<name>A0A1S0UC51_LOALO</name>
<evidence type="ECO:0000256" key="8">
    <source>
        <dbReference type="PROSITE-ProRule" id="PRU00042"/>
    </source>
</evidence>
<sequence>MKRHMKTYTDEKSYSCPTCRKNFSQPDYMKKHMGIHTDKMSYSCEATLQLYCLRQMLPELRPVEFT</sequence>
<evidence type="ECO:0000256" key="6">
    <source>
        <dbReference type="ARBA" id="ARBA00023125"/>
    </source>
</evidence>
<evidence type="ECO:0000256" key="3">
    <source>
        <dbReference type="ARBA" id="ARBA00022737"/>
    </source>
</evidence>
<dbReference type="InParanoid" id="A0A1S0UC51"/>
<keyword evidence="4 8" id="KW-0863">Zinc-finger</keyword>
<dbReference type="GO" id="GO:0003700">
    <property type="term" value="F:DNA-binding transcription factor activity"/>
    <property type="evidence" value="ECO:0007669"/>
    <property type="project" value="TreeGrafter"/>
</dbReference>
<dbReference type="EMBL" id="JH717640">
    <property type="protein sequence ID" value="EJD73250.1"/>
    <property type="molecule type" value="Genomic_DNA"/>
</dbReference>
<gene>
    <name evidence="10" type="ORF">LOAG_19336</name>
</gene>
<dbReference type="InterPro" id="IPR036236">
    <property type="entry name" value="Znf_C2H2_sf"/>
</dbReference>
<dbReference type="CTD" id="31252422"/>
<dbReference type="Pfam" id="PF00096">
    <property type="entry name" value="zf-C2H2"/>
    <property type="match status" value="1"/>
</dbReference>
<dbReference type="GO" id="GO:0006357">
    <property type="term" value="P:regulation of transcription by RNA polymerase II"/>
    <property type="evidence" value="ECO:0007669"/>
    <property type="project" value="TreeGrafter"/>
</dbReference>
<dbReference type="AlphaFoldDB" id="A0A1S0UC51"/>
<keyword evidence="3" id="KW-0677">Repeat</keyword>
<evidence type="ECO:0000256" key="7">
    <source>
        <dbReference type="ARBA" id="ARBA00023242"/>
    </source>
</evidence>
<organism evidence="10">
    <name type="scientific">Loa loa</name>
    <name type="common">Eye worm</name>
    <name type="synonym">Filaria loa</name>
    <dbReference type="NCBI Taxonomy" id="7209"/>
    <lineage>
        <taxon>Eukaryota</taxon>
        <taxon>Metazoa</taxon>
        <taxon>Ecdysozoa</taxon>
        <taxon>Nematoda</taxon>
        <taxon>Chromadorea</taxon>
        <taxon>Rhabditida</taxon>
        <taxon>Spirurina</taxon>
        <taxon>Spiruromorpha</taxon>
        <taxon>Filarioidea</taxon>
        <taxon>Onchocercidae</taxon>
        <taxon>Loa</taxon>
    </lineage>
</organism>
<dbReference type="KEGG" id="loa:LOAG_19336"/>
<dbReference type="OrthoDB" id="654211at2759"/>
<evidence type="ECO:0000259" key="9">
    <source>
        <dbReference type="PROSITE" id="PS50157"/>
    </source>
</evidence>
<reference evidence="10" key="1">
    <citation type="submission" date="2012-04" db="EMBL/GenBank/DDBJ databases">
        <title>The Genome Sequence of Loa loa.</title>
        <authorList>
            <consortium name="The Broad Institute Genome Sequencing Platform"/>
            <consortium name="Broad Institute Genome Sequencing Center for Infectious Disease"/>
            <person name="Nutman T.B."/>
            <person name="Fink D.L."/>
            <person name="Russ C."/>
            <person name="Young S."/>
            <person name="Zeng Q."/>
            <person name="Gargeya S."/>
            <person name="Alvarado L."/>
            <person name="Berlin A."/>
            <person name="Chapman S.B."/>
            <person name="Chen Z."/>
            <person name="Freedman E."/>
            <person name="Gellesch M."/>
            <person name="Goldberg J."/>
            <person name="Griggs A."/>
            <person name="Gujja S."/>
            <person name="Heilman E.R."/>
            <person name="Heiman D."/>
            <person name="Howarth C."/>
            <person name="Mehta T."/>
            <person name="Neiman D."/>
            <person name="Pearson M."/>
            <person name="Roberts A."/>
            <person name="Saif S."/>
            <person name="Shea T."/>
            <person name="Shenoy N."/>
            <person name="Sisk P."/>
            <person name="Stolte C."/>
            <person name="Sykes S."/>
            <person name="White J."/>
            <person name="Yandava C."/>
            <person name="Haas B."/>
            <person name="Henn M.R."/>
            <person name="Nusbaum C."/>
            <person name="Birren B."/>
        </authorList>
    </citation>
    <scope>NUCLEOTIDE SEQUENCE [LARGE SCALE GENOMIC DNA]</scope>
</reference>
<keyword evidence="6" id="KW-0238">DNA-binding</keyword>
<evidence type="ECO:0000256" key="5">
    <source>
        <dbReference type="ARBA" id="ARBA00022833"/>
    </source>
</evidence>
<evidence type="ECO:0000313" key="10">
    <source>
        <dbReference type="EMBL" id="EJD73250.1"/>
    </source>
</evidence>
<dbReference type="GO" id="GO:0005634">
    <property type="term" value="C:nucleus"/>
    <property type="evidence" value="ECO:0007669"/>
    <property type="project" value="UniProtKB-SubCell"/>
</dbReference>
<dbReference type="GeneID" id="31252422"/>
<evidence type="ECO:0000256" key="2">
    <source>
        <dbReference type="ARBA" id="ARBA00022723"/>
    </source>
</evidence>
<dbReference type="RefSeq" id="XP_020304212.1">
    <property type="nucleotide sequence ID" value="XM_020451981.1"/>
</dbReference>
<accession>A0A1S0UC51</accession>
<dbReference type="FunFam" id="3.30.160.60:FF:000110">
    <property type="entry name" value="Zinc finger protein-like"/>
    <property type="match status" value="1"/>
</dbReference>
<dbReference type="GO" id="GO:0000978">
    <property type="term" value="F:RNA polymerase II cis-regulatory region sequence-specific DNA binding"/>
    <property type="evidence" value="ECO:0007669"/>
    <property type="project" value="TreeGrafter"/>
</dbReference>
<evidence type="ECO:0000256" key="1">
    <source>
        <dbReference type="ARBA" id="ARBA00004123"/>
    </source>
</evidence>
<dbReference type="PANTHER" id="PTHR24390">
    <property type="entry name" value="ZINC FINGER PROTEIN"/>
    <property type="match status" value="1"/>
</dbReference>
<comment type="subcellular location">
    <subcellularLocation>
        <location evidence="1">Nucleus</location>
    </subcellularLocation>
</comment>
<proteinExistence type="predicted"/>
<keyword evidence="2" id="KW-0479">Metal-binding</keyword>
<dbReference type="PROSITE" id="PS50157">
    <property type="entry name" value="ZINC_FINGER_C2H2_2"/>
    <property type="match status" value="1"/>
</dbReference>
<keyword evidence="5" id="KW-0862">Zinc</keyword>